<protein>
    <submittedName>
        <fullName evidence="1">Uncharacterized protein</fullName>
    </submittedName>
</protein>
<dbReference type="AlphaFoldDB" id="A0A7C3I0G6"/>
<proteinExistence type="predicted"/>
<reference evidence="1" key="1">
    <citation type="journal article" date="2020" name="mSystems">
        <title>Genome- and Community-Level Interaction Insights into Carbon Utilization and Element Cycling Functions of Hydrothermarchaeota in Hydrothermal Sediment.</title>
        <authorList>
            <person name="Zhou Z."/>
            <person name="Liu Y."/>
            <person name="Xu W."/>
            <person name="Pan J."/>
            <person name="Luo Z.H."/>
            <person name="Li M."/>
        </authorList>
    </citation>
    <scope>NUCLEOTIDE SEQUENCE [LARGE SCALE GENOMIC DNA]</scope>
    <source>
        <strain evidence="1">SpSt-503</strain>
    </source>
</reference>
<accession>A0A7C3I0G6</accession>
<organism evidence="1">
    <name type="scientific">Gracilinema caldarium</name>
    <dbReference type="NCBI Taxonomy" id="215591"/>
    <lineage>
        <taxon>Bacteria</taxon>
        <taxon>Pseudomonadati</taxon>
        <taxon>Spirochaetota</taxon>
        <taxon>Spirochaetia</taxon>
        <taxon>Spirochaetales</taxon>
        <taxon>Breznakiellaceae</taxon>
        <taxon>Gracilinema</taxon>
    </lineage>
</organism>
<evidence type="ECO:0000313" key="1">
    <source>
        <dbReference type="EMBL" id="HFH28720.1"/>
    </source>
</evidence>
<dbReference type="EMBL" id="DSVL01000130">
    <property type="protein sequence ID" value="HFH28720.1"/>
    <property type="molecule type" value="Genomic_DNA"/>
</dbReference>
<name>A0A7C3I0G6_9SPIR</name>
<gene>
    <name evidence="1" type="ORF">ENS59_04310</name>
</gene>
<sequence>MMKLVLFTSRSSLPVKFANHGRNNGRYELVVKSPDAIGQRDDTNFDFCYLDISGLDEGFCKRLIKKIRTAYPLRPWGILDLDGESGDPAWFFHEGAADYLGPGCAAEGFTSQRWKRIQEYLSAQGSEASSGTSVCGISSPEDRTFAGWKSIKSGTIFPFYILYIGPEHEGGIKTSLGEKRFGELQNRLQQYLVQLFAPVDALLWMQSDASFLFLIPPEKARATQIIEACLRLALNGPLISYERLLLDFSLPLVCALHYGEIPFQPPGKTGTLVADSLNFIFHLAHQRAEGGRIVLSEEAAGAIKPELGDLFVPIEAFEGKKLLQSKRFL</sequence>
<comment type="caution">
    <text evidence="1">The sequence shown here is derived from an EMBL/GenBank/DDBJ whole genome shotgun (WGS) entry which is preliminary data.</text>
</comment>